<reference evidence="11" key="1">
    <citation type="submission" date="2016-10" db="EMBL/GenBank/DDBJ databases">
        <authorList>
            <person name="Benchimol M."/>
            <person name="Almeida L.G."/>
            <person name="Vasconcelos A.T."/>
            <person name="Perreira-Neves A."/>
            <person name="Rosa I.A."/>
            <person name="Tasca T."/>
            <person name="Bogo M.R."/>
            <person name="de Souza W."/>
        </authorList>
    </citation>
    <scope>NUCLEOTIDE SEQUENCE [LARGE SCALE GENOMIC DNA]</scope>
    <source>
        <strain evidence="11">K</strain>
    </source>
</reference>
<comment type="cofactor">
    <cofactor evidence="1">
        <name>Ca(2+)</name>
        <dbReference type="ChEBI" id="CHEBI:29108"/>
    </cofactor>
</comment>
<comment type="subcellular location">
    <subcellularLocation>
        <location evidence="2">Secreted</location>
    </subcellularLocation>
</comment>
<accession>A0A1J4JCG3</accession>
<dbReference type="InterPro" id="IPR053868">
    <property type="entry name" value="Pel9A-like_beta_helix"/>
</dbReference>
<keyword evidence="4" id="KW-0479">Metal-binding</keyword>
<comment type="caution">
    <text evidence="11">The sequence shown here is derived from an EMBL/GenBank/DDBJ whole genome shotgun (WGS) entry which is preliminary data.</text>
</comment>
<dbReference type="PANTHER" id="PTHR40088">
    <property type="entry name" value="PECTATE LYASE (EUROFUNG)"/>
    <property type="match status" value="1"/>
</dbReference>
<gene>
    <name evidence="11" type="ORF">TRFO_10004</name>
</gene>
<dbReference type="PANTHER" id="PTHR40088:SF1">
    <property type="entry name" value="PECTATE LYASE PEL9"/>
    <property type="match status" value="1"/>
</dbReference>
<feature type="signal peptide" evidence="9">
    <location>
        <begin position="1"/>
        <end position="17"/>
    </location>
</feature>
<evidence type="ECO:0000256" key="1">
    <source>
        <dbReference type="ARBA" id="ARBA00001913"/>
    </source>
</evidence>
<evidence type="ECO:0000256" key="4">
    <source>
        <dbReference type="ARBA" id="ARBA00022723"/>
    </source>
</evidence>
<comment type="similarity">
    <text evidence="8">Belongs to the polysaccharide lyase 9 family.</text>
</comment>
<dbReference type="GO" id="GO:0016837">
    <property type="term" value="F:carbon-oxygen lyase activity, acting on polysaccharides"/>
    <property type="evidence" value="ECO:0007669"/>
    <property type="project" value="TreeGrafter"/>
</dbReference>
<dbReference type="Pfam" id="PF22842">
    <property type="entry name" value="Pel9A-like_beta_helix"/>
    <property type="match status" value="1"/>
</dbReference>
<keyword evidence="6" id="KW-0106">Calcium</keyword>
<dbReference type="SUPFAM" id="SSF51126">
    <property type="entry name" value="Pectin lyase-like"/>
    <property type="match status" value="1"/>
</dbReference>
<dbReference type="VEuPathDB" id="TrichDB:TRFO_10004"/>
<dbReference type="InterPro" id="IPR011050">
    <property type="entry name" value="Pectin_lyase_fold/virulence"/>
</dbReference>
<evidence type="ECO:0000256" key="3">
    <source>
        <dbReference type="ARBA" id="ARBA00022525"/>
    </source>
</evidence>
<dbReference type="GeneID" id="94829898"/>
<evidence type="ECO:0000313" key="11">
    <source>
        <dbReference type="EMBL" id="OHS96353.1"/>
    </source>
</evidence>
<evidence type="ECO:0000256" key="7">
    <source>
        <dbReference type="ARBA" id="ARBA00023239"/>
    </source>
</evidence>
<sequence length="421" mass="46749">MFLVILFISTFQKEIYVAPNGDNSNDGTKDSPFATLGFAYQNADAFDTIYIKGGVYRVTSSELMGVNYVYTIVFYLTKDNINIFGCPGERPIFDLSQVKLTESRLSVFYVTGSYHHLKNFEIVGTPQAKISNAQSECISNRKGNNNIYENLAMHDGMGIGFYLSQGSNNLVLNCDAYNNFDSISDNGRGGNVDGFGGHSAVGSVNNTFRGCRAWYNSDDGFDLINCREVFVIDHCWAFFNGYKPGALITAGDGTGIKAGGYGMSANPSVPDVVPSHVITRSICYYNKNRGFYSNHHIGGLVWKYNSGYKNPCNFCMVNRKSVLEAVDVDGYDHIIENNLSFEPRTKNLDIYQVNESACTIQNNSFLPKSYSVTADDFESIDWKLLMTPRKEDGSLPDIGFLKLKETSELYSAEIGYSVPEN</sequence>
<proteinExistence type="inferred from homology"/>
<keyword evidence="5 9" id="KW-0732">Signal</keyword>
<dbReference type="GO" id="GO:0046872">
    <property type="term" value="F:metal ion binding"/>
    <property type="evidence" value="ECO:0007669"/>
    <property type="project" value="UniProtKB-KW"/>
</dbReference>
<evidence type="ECO:0000256" key="9">
    <source>
        <dbReference type="SAM" id="SignalP"/>
    </source>
</evidence>
<keyword evidence="3" id="KW-0964">Secreted</keyword>
<evidence type="ECO:0000259" key="10">
    <source>
        <dbReference type="Pfam" id="PF22842"/>
    </source>
</evidence>
<name>A0A1J4JCG3_9EUKA</name>
<organism evidence="11 12">
    <name type="scientific">Tritrichomonas foetus</name>
    <dbReference type="NCBI Taxonomy" id="1144522"/>
    <lineage>
        <taxon>Eukaryota</taxon>
        <taxon>Metamonada</taxon>
        <taxon>Parabasalia</taxon>
        <taxon>Tritrichomonadida</taxon>
        <taxon>Tritrichomonadidae</taxon>
        <taxon>Tritrichomonas</taxon>
    </lineage>
</organism>
<dbReference type="RefSeq" id="XP_068349490.1">
    <property type="nucleotide sequence ID" value="XM_068495194.1"/>
</dbReference>
<dbReference type="Gene3D" id="2.160.20.10">
    <property type="entry name" value="Single-stranded right-handed beta-helix, Pectin lyase-like"/>
    <property type="match status" value="1"/>
</dbReference>
<evidence type="ECO:0000256" key="8">
    <source>
        <dbReference type="ARBA" id="ARBA00038263"/>
    </source>
</evidence>
<dbReference type="InterPro" id="IPR052052">
    <property type="entry name" value="Polysaccharide_Lyase_9"/>
</dbReference>
<dbReference type="InterPro" id="IPR012334">
    <property type="entry name" value="Pectin_lyas_fold"/>
</dbReference>
<dbReference type="Proteomes" id="UP000179807">
    <property type="component" value="Unassembled WGS sequence"/>
</dbReference>
<keyword evidence="12" id="KW-1185">Reference proteome</keyword>
<dbReference type="EMBL" id="MLAK01001182">
    <property type="protein sequence ID" value="OHS96353.1"/>
    <property type="molecule type" value="Genomic_DNA"/>
</dbReference>
<evidence type="ECO:0000256" key="6">
    <source>
        <dbReference type="ARBA" id="ARBA00022837"/>
    </source>
</evidence>
<dbReference type="AlphaFoldDB" id="A0A1J4JCG3"/>
<protein>
    <submittedName>
        <fullName evidence="11">Pectate lyase</fullName>
    </submittedName>
</protein>
<feature type="chain" id="PRO_5012633778" evidence="9">
    <location>
        <begin position="18"/>
        <end position="421"/>
    </location>
</feature>
<keyword evidence="7 11" id="KW-0456">Lyase</keyword>
<dbReference type="OrthoDB" id="5561043at2759"/>
<evidence type="ECO:0000256" key="2">
    <source>
        <dbReference type="ARBA" id="ARBA00004613"/>
    </source>
</evidence>
<dbReference type="GO" id="GO:0005576">
    <property type="term" value="C:extracellular region"/>
    <property type="evidence" value="ECO:0007669"/>
    <property type="project" value="UniProtKB-SubCell"/>
</dbReference>
<feature type="domain" description="Pel9A-like right handed beta-helix region" evidence="10">
    <location>
        <begin position="11"/>
        <end position="346"/>
    </location>
</feature>
<evidence type="ECO:0000313" key="12">
    <source>
        <dbReference type="Proteomes" id="UP000179807"/>
    </source>
</evidence>
<evidence type="ECO:0000256" key="5">
    <source>
        <dbReference type="ARBA" id="ARBA00022729"/>
    </source>
</evidence>